<evidence type="ECO:0000313" key="8">
    <source>
        <dbReference type="Proteomes" id="UP000324104"/>
    </source>
</evidence>
<feature type="transmembrane region" description="Helical" evidence="6">
    <location>
        <begin position="264"/>
        <end position="282"/>
    </location>
</feature>
<evidence type="ECO:0000256" key="4">
    <source>
        <dbReference type="ARBA" id="ARBA00022989"/>
    </source>
</evidence>
<evidence type="ECO:0000256" key="2">
    <source>
        <dbReference type="ARBA" id="ARBA00022475"/>
    </source>
</evidence>
<dbReference type="GO" id="GO:0005886">
    <property type="term" value="C:plasma membrane"/>
    <property type="evidence" value="ECO:0007669"/>
    <property type="project" value="UniProtKB-ARBA"/>
</dbReference>
<dbReference type="AlphaFoldDB" id="A0A5D5AI92"/>
<dbReference type="Pfam" id="PF02361">
    <property type="entry name" value="CbiQ"/>
    <property type="match status" value="1"/>
</dbReference>
<evidence type="ECO:0000256" key="5">
    <source>
        <dbReference type="ARBA" id="ARBA00023136"/>
    </source>
</evidence>
<evidence type="ECO:0000313" key="7">
    <source>
        <dbReference type="EMBL" id="TYT60537.1"/>
    </source>
</evidence>
<dbReference type="Proteomes" id="UP000324104">
    <property type="component" value="Unassembled WGS sequence"/>
</dbReference>
<keyword evidence="3 6" id="KW-0812">Transmembrane</keyword>
<dbReference type="PANTHER" id="PTHR34857:SF2">
    <property type="entry name" value="SLL0384 PROTEIN"/>
    <property type="match status" value="1"/>
</dbReference>
<evidence type="ECO:0000256" key="6">
    <source>
        <dbReference type="SAM" id="Phobius"/>
    </source>
</evidence>
<gene>
    <name evidence="7" type="ORF">FYC77_18380</name>
</gene>
<accession>A0A5D5AI92</accession>
<dbReference type="RefSeq" id="WP_149082957.1">
    <property type="nucleotide sequence ID" value="NZ_VTAW01000038.1"/>
</dbReference>
<reference evidence="7 8" key="1">
    <citation type="submission" date="2019-08" db="EMBL/GenBank/DDBJ databases">
        <title>Archaea genome.</title>
        <authorList>
            <person name="Kajale S."/>
            <person name="Shouche Y."/>
            <person name="Deshpande N."/>
            <person name="Sharma A."/>
        </authorList>
    </citation>
    <scope>NUCLEOTIDE SEQUENCE [LARGE SCALE GENOMIC DNA]</scope>
    <source>
        <strain evidence="7 8">ESP3B_9</strain>
    </source>
</reference>
<dbReference type="EMBL" id="VTAW01000038">
    <property type="protein sequence ID" value="TYT60537.1"/>
    <property type="molecule type" value="Genomic_DNA"/>
</dbReference>
<keyword evidence="8" id="KW-1185">Reference proteome</keyword>
<sequence>MSEKHTIYGTNLDDVLEEAEQPGNVIDYQPGDTFLHRLNPVTKLVISLGLITIAFLIPDFRVGLVLSVLLAMVVVVTGVYRPIAKVLAVIGIPLTVALVVIQGLFYPENQTPWYIFESVPVFEQIIVYEEGLLFALLILFRILVLMLALLGTIVTTHPKRLTIALMEKRMPSKLAYVFLAALQFIPQMRQRANAILDAQQARGLDTSANLWRRATSLVALLAPLLISMLISTETRALALESRGFAREGERTYLFDVPDTTFDRALRWLMFACVIAVAVWRVIL</sequence>
<dbReference type="InterPro" id="IPR003339">
    <property type="entry name" value="ABC/ECF_trnsptr_transmembrane"/>
</dbReference>
<keyword evidence="2" id="KW-1003">Cell membrane</keyword>
<feature type="transmembrane region" description="Helical" evidence="6">
    <location>
        <begin position="132"/>
        <end position="154"/>
    </location>
</feature>
<organism evidence="7 8">
    <name type="scientific">Natrialba swarupiae</name>
    <dbReference type="NCBI Taxonomy" id="2448032"/>
    <lineage>
        <taxon>Archaea</taxon>
        <taxon>Methanobacteriati</taxon>
        <taxon>Methanobacteriota</taxon>
        <taxon>Stenosarchaea group</taxon>
        <taxon>Halobacteria</taxon>
        <taxon>Halobacteriales</taxon>
        <taxon>Natrialbaceae</taxon>
        <taxon>Natrialba</taxon>
    </lineage>
</organism>
<protein>
    <submittedName>
        <fullName evidence="7">Energy-coupling factor transporter transmembrane protein EcfT</fullName>
    </submittedName>
</protein>
<feature type="transmembrane region" description="Helical" evidence="6">
    <location>
        <begin position="41"/>
        <end position="57"/>
    </location>
</feature>
<dbReference type="InterPro" id="IPR051611">
    <property type="entry name" value="ECF_transporter_component"/>
</dbReference>
<keyword evidence="5 6" id="KW-0472">Membrane</keyword>
<comment type="caution">
    <text evidence="7">The sequence shown here is derived from an EMBL/GenBank/DDBJ whole genome shotgun (WGS) entry which is preliminary data.</text>
</comment>
<evidence type="ECO:0000256" key="3">
    <source>
        <dbReference type="ARBA" id="ARBA00022692"/>
    </source>
</evidence>
<evidence type="ECO:0000256" key="1">
    <source>
        <dbReference type="ARBA" id="ARBA00004141"/>
    </source>
</evidence>
<name>A0A5D5AI92_9EURY</name>
<keyword evidence="4 6" id="KW-1133">Transmembrane helix</keyword>
<feature type="transmembrane region" description="Helical" evidence="6">
    <location>
        <begin position="210"/>
        <end position="230"/>
    </location>
</feature>
<feature type="transmembrane region" description="Helical" evidence="6">
    <location>
        <begin position="87"/>
        <end position="106"/>
    </location>
</feature>
<comment type="subcellular location">
    <subcellularLocation>
        <location evidence="1">Membrane</location>
        <topology evidence="1">Multi-pass membrane protein</topology>
    </subcellularLocation>
</comment>
<proteinExistence type="predicted"/>
<dbReference type="PANTHER" id="PTHR34857">
    <property type="entry name" value="SLL0384 PROTEIN"/>
    <property type="match status" value="1"/>
</dbReference>
<dbReference type="CDD" id="cd16914">
    <property type="entry name" value="EcfT"/>
    <property type="match status" value="1"/>
</dbReference>
<feature type="transmembrane region" description="Helical" evidence="6">
    <location>
        <begin position="63"/>
        <end position="80"/>
    </location>
</feature>